<dbReference type="HAMAP" id="MF_00379">
    <property type="entry name" value="GTPase_MnmE"/>
    <property type="match status" value="1"/>
</dbReference>
<dbReference type="GO" id="GO:0030488">
    <property type="term" value="P:tRNA methylation"/>
    <property type="evidence" value="ECO:0007669"/>
    <property type="project" value="TreeGrafter"/>
</dbReference>
<dbReference type="InterPro" id="IPR027417">
    <property type="entry name" value="P-loop_NTPase"/>
</dbReference>
<dbReference type="GO" id="GO:0046872">
    <property type="term" value="F:metal ion binding"/>
    <property type="evidence" value="ECO:0007669"/>
    <property type="project" value="UniProtKB-KW"/>
</dbReference>
<evidence type="ECO:0000313" key="11">
    <source>
        <dbReference type="Proteomes" id="UP000216998"/>
    </source>
</evidence>
<evidence type="ECO:0000259" key="9">
    <source>
        <dbReference type="PROSITE" id="PS51709"/>
    </source>
</evidence>
<keyword evidence="11" id="KW-1185">Reference proteome</keyword>
<feature type="binding site" evidence="7">
    <location>
        <begin position="326"/>
        <end position="329"/>
    </location>
    <ligand>
        <name>GTP</name>
        <dbReference type="ChEBI" id="CHEBI:37565"/>
    </ligand>
</feature>
<dbReference type="GO" id="GO:0002098">
    <property type="term" value="P:tRNA wobble uridine modification"/>
    <property type="evidence" value="ECO:0007669"/>
    <property type="project" value="TreeGrafter"/>
</dbReference>
<feature type="binding site" evidence="7">
    <location>
        <begin position="245"/>
        <end position="251"/>
    </location>
    <ligand>
        <name>GTP</name>
        <dbReference type="ChEBI" id="CHEBI:37565"/>
    </ligand>
</feature>
<keyword evidence="7" id="KW-0460">Magnesium</keyword>
<feature type="binding site" evidence="7">
    <location>
        <begin position="226"/>
        <end position="231"/>
    </location>
    <ligand>
        <name>GTP</name>
        <dbReference type="ChEBI" id="CHEBI:37565"/>
    </ligand>
</feature>
<name>A0A255Z181_9PROT</name>
<dbReference type="NCBIfam" id="TIGR00450">
    <property type="entry name" value="mnmE_trmE_thdF"/>
    <property type="match status" value="1"/>
</dbReference>
<feature type="binding site" evidence="7">
    <location>
        <begin position="346"/>
        <end position="348"/>
    </location>
    <ligand>
        <name>GTP</name>
        <dbReference type="ChEBI" id="CHEBI:37565"/>
    </ligand>
</feature>
<dbReference type="PROSITE" id="PS51709">
    <property type="entry name" value="G_TRME"/>
    <property type="match status" value="1"/>
</dbReference>
<dbReference type="EC" id="3.6.-.-" evidence="7"/>
<dbReference type="SUPFAM" id="SSF52540">
    <property type="entry name" value="P-loop containing nucleoside triphosphate hydrolases"/>
    <property type="match status" value="1"/>
</dbReference>
<dbReference type="InterPro" id="IPR006073">
    <property type="entry name" value="GTP-bd"/>
</dbReference>
<accession>A0A255Z181</accession>
<reference evidence="10 11" key="1">
    <citation type="submission" date="2017-07" db="EMBL/GenBank/DDBJ databases">
        <title>Niveispirillum cyanobacteriorum sp. nov., isolated from cyanobacterial aggregates in a eutrophic lake.</title>
        <authorList>
            <person name="Cai H."/>
        </authorList>
    </citation>
    <scope>NUCLEOTIDE SEQUENCE [LARGE SCALE GENOMIC DNA]</scope>
    <source>
        <strain evidence="11">TH1-14</strain>
    </source>
</reference>
<feature type="binding site" evidence="7">
    <location>
        <position position="251"/>
    </location>
    <ligand>
        <name>Mg(2+)</name>
        <dbReference type="ChEBI" id="CHEBI:18420"/>
    </ligand>
</feature>
<comment type="caution">
    <text evidence="10">The sequence shown here is derived from an EMBL/GenBank/DDBJ whole genome shotgun (WGS) entry which is preliminary data.</text>
</comment>
<comment type="function">
    <text evidence="7">Exhibits a very high intrinsic GTPase hydrolysis rate. Involved in the addition of a carboxymethylaminomethyl (cmnm) group at the wobble position (U34) of certain tRNAs, forming tRNA-cmnm(5)s(2)U34.</text>
</comment>
<dbReference type="Gene3D" id="3.30.1360.120">
    <property type="entry name" value="Probable tRNA modification gtpase trme, domain 1"/>
    <property type="match status" value="1"/>
</dbReference>
<keyword evidence="3 7" id="KW-0547">Nucleotide-binding</keyword>
<comment type="caution">
    <text evidence="7">Lacks conserved residue(s) required for the propagation of feature annotation.</text>
</comment>
<protein>
    <recommendedName>
        <fullName evidence="7">tRNA modification GTPase MnmE</fullName>
        <ecNumber evidence="7">3.6.-.-</ecNumber>
    </recommendedName>
</protein>
<dbReference type="Gene3D" id="3.40.50.300">
    <property type="entry name" value="P-loop containing nucleotide triphosphate hydrolases"/>
    <property type="match status" value="1"/>
</dbReference>
<comment type="cofactor">
    <cofactor evidence="7">
        <name>K(+)</name>
        <dbReference type="ChEBI" id="CHEBI:29103"/>
    </cofactor>
    <text evidence="7">Binds 1 potassium ion per subunit.</text>
</comment>
<dbReference type="OrthoDB" id="9805918at2"/>
<sequence length="439" mass="46256">MRTDTIFALASAPGRAGVQVIRISGPDAGTALSRLTGCPLPSPRHARLAALRDPVTGELFDKALVLAFPGPGSFTGEDVVELHLHGGRAVLSAATQALMGLGLRVAEPGEFSRRAFEHGKLDLTEAEAIADLVDAETAAQRRQALRQMEGALGQLYDGWRHRLTRALAHLEADIDFPDEDLPGGLSDAVRPVVEGLVADLSGHLADQGRGERLRDGISIAILGAPNAGKSSLLNAIARRDVAIVSNQAGTTRDVIEVQLDLGGYPVLLADTAGLRDAADQVESEGIRRALDRAAKADLKLLVFDGSELPDPATLALADDDAILVMNKADLPGAVAPLVGRPILPLSARTGDGVPALLSALEQAVAARYAPSGAPALTRARHRAALEECRENLHRALQAPLPELAAEDVRLAVRALGRITGRVDVEDLLDVIFRDFCIGK</sequence>
<dbReference type="InterPro" id="IPR005225">
    <property type="entry name" value="Small_GTP-bd"/>
</dbReference>
<evidence type="ECO:0000256" key="3">
    <source>
        <dbReference type="ARBA" id="ARBA00022741"/>
    </source>
</evidence>
<dbReference type="CDD" id="cd04164">
    <property type="entry name" value="trmE"/>
    <property type="match status" value="1"/>
</dbReference>
<feature type="binding site" evidence="7">
    <location>
        <position position="81"/>
    </location>
    <ligand>
        <name>(6S)-5-formyl-5,6,7,8-tetrahydrofolate</name>
        <dbReference type="ChEBI" id="CHEBI:57457"/>
    </ligand>
</feature>
<keyword evidence="7" id="KW-0963">Cytoplasm</keyword>
<keyword evidence="6 7" id="KW-0342">GTP-binding</keyword>
<feature type="binding site" evidence="7">
    <location>
        <position position="230"/>
    </location>
    <ligand>
        <name>Mg(2+)</name>
        <dbReference type="ChEBI" id="CHEBI:18420"/>
    </ligand>
</feature>
<dbReference type="InterPro" id="IPR027266">
    <property type="entry name" value="TrmE/GcvT-like"/>
</dbReference>
<organism evidence="10 11">
    <name type="scientific">Niveispirillum lacus</name>
    <dbReference type="NCBI Taxonomy" id="1981099"/>
    <lineage>
        <taxon>Bacteria</taxon>
        <taxon>Pseudomonadati</taxon>
        <taxon>Pseudomonadota</taxon>
        <taxon>Alphaproteobacteria</taxon>
        <taxon>Rhodospirillales</taxon>
        <taxon>Azospirillaceae</taxon>
        <taxon>Niveispirillum</taxon>
    </lineage>
</organism>
<dbReference type="EMBL" id="NOXU01000026">
    <property type="protein sequence ID" value="OYQ35179.1"/>
    <property type="molecule type" value="Genomic_DNA"/>
</dbReference>
<comment type="subcellular location">
    <subcellularLocation>
        <location evidence="7">Cytoplasm</location>
    </subcellularLocation>
</comment>
<comment type="similarity">
    <text evidence="1 7 8">Belongs to the TRAFAC class TrmE-Era-EngA-EngB-Septin-like GTPase superfamily. TrmE GTPase family.</text>
</comment>
<dbReference type="Pfam" id="PF01926">
    <property type="entry name" value="MMR_HSR1"/>
    <property type="match status" value="1"/>
</dbReference>
<dbReference type="GO" id="GO:0005525">
    <property type="term" value="F:GTP binding"/>
    <property type="evidence" value="ECO:0007669"/>
    <property type="project" value="UniProtKB-UniRule"/>
</dbReference>
<evidence type="ECO:0000256" key="4">
    <source>
        <dbReference type="ARBA" id="ARBA00022801"/>
    </source>
</evidence>
<feature type="binding site" evidence="7">
    <location>
        <position position="22"/>
    </location>
    <ligand>
        <name>(6S)-5-formyl-5,6,7,8-tetrahydrofolate</name>
        <dbReference type="ChEBI" id="CHEBI:57457"/>
    </ligand>
</feature>
<dbReference type="InterPro" id="IPR031168">
    <property type="entry name" value="G_TrmE"/>
</dbReference>
<dbReference type="GO" id="GO:0003924">
    <property type="term" value="F:GTPase activity"/>
    <property type="evidence" value="ECO:0007669"/>
    <property type="project" value="UniProtKB-UniRule"/>
</dbReference>
<evidence type="ECO:0000256" key="2">
    <source>
        <dbReference type="ARBA" id="ARBA00022694"/>
    </source>
</evidence>
<dbReference type="NCBIfam" id="NF003661">
    <property type="entry name" value="PRK05291.1-3"/>
    <property type="match status" value="1"/>
</dbReference>
<comment type="subunit">
    <text evidence="7">Homodimer. Heterotetramer of two MnmE and two MnmG subunits.</text>
</comment>
<evidence type="ECO:0000256" key="7">
    <source>
        <dbReference type="HAMAP-Rule" id="MF_00379"/>
    </source>
</evidence>
<dbReference type="PANTHER" id="PTHR42714">
    <property type="entry name" value="TRNA MODIFICATION GTPASE GTPBP3"/>
    <property type="match status" value="1"/>
</dbReference>
<dbReference type="InterPro" id="IPR025867">
    <property type="entry name" value="MnmE_helical"/>
</dbReference>
<proteinExistence type="inferred from homology"/>
<dbReference type="FunFam" id="3.30.1360.120:FF:000007">
    <property type="entry name" value="tRNA modification GTPase GTPBP3, mitochondrial"/>
    <property type="match status" value="1"/>
</dbReference>
<dbReference type="RefSeq" id="WP_094455534.1">
    <property type="nucleotide sequence ID" value="NZ_NOXU01000026.1"/>
</dbReference>
<dbReference type="Proteomes" id="UP000216998">
    <property type="component" value="Unassembled WGS sequence"/>
</dbReference>
<dbReference type="NCBIfam" id="TIGR00231">
    <property type="entry name" value="small_GTP"/>
    <property type="match status" value="1"/>
</dbReference>
<evidence type="ECO:0000313" key="10">
    <source>
        <dbReference type="EMBL" id="OYQ35179.1"/>
    </source>
</evidence>
<evidence type="ECO:0000256" key="6">
    <source>
        <dbReference type="ARBA" id="ARBA00023134"/>
    </source>
</evidence>
<gene>
    <name evidence="7" type="primary">mnmE</name>
    <name evidence="7" type="synonym">trmE</name>
    <name evidence="10" type="ORF">CHU95_08055</name>
</gene>
<dbReference type="InterPro" id="IPR018948">
    <property type="entry name" value="GTP-bd_TrmE_N"/>
</dbReference>
<dbReference type="SUPFAM" id="SSF116878">
    <property type="entry name" value="TrmE connector domain"/>
    <property type="match status" value="1"/>
</dbReference>
<feature type="binding site" evidence="7">
    <location>
        <position position="120"/>
    </location>
    <ligand>
        <name>(6S)-5-formyl-5,6,7,8-tetrahydrofolate</name>
        <dbReference type="ChEBI" id="CHEBI:57457"/>
    </ligand>
</feature>
<evidence type="ECO:0000256" key="8">
    <source>
        <dbReference type="RuleBase" id="RU003313"/>
    </source>
</evidence>
<dbReference type="PANTHER" id="PTHR42714:SF2">
    <property type="entry name" value="TRNA MODIFICATION GTPASE GTPBP3, MITOCHONDRIAL"/>
    <property type="match status" value="1"/>
</dbReference>
<keyword evidence="2 7" id="KW-0819">tRNA processing</keyword>
<keyword evidence="4 7" id="KW-0378">Hydrolase</keyword>
<dbReference type="GO" id="GO:0005737">
    <property type="term" value="C:cytoplasm"/>
    <property type="evidence" value="ECO:0007669"/>
    <property type="project" value="UniProtKB-SubCell"/>
</dbReference>
<dbReference type="InterPro" id="IPR004520">
    <property type="entry name" value="GTPase_MnmE"/>
</dbReference>
<dbReference type="Pfam" id="PF10396">
    <property type="entry name" value="TrmE_N"/>
    <property type="match status" value="1"/>
</dbReference>
<dbReference type="Gene3D" id="1.20.120.430">
    <property type="entry name" value="tRNA modification GTPase MnmE domain 2"/>
    <property type="match status" value="1"/>
</dbReference>
<dbReference type="InterPro" id="IPR027368">
    <property type="entry name" value="MnmE_dom2"/>
</dbReference>
<dbReference type="PRINTS" id="PR00326">
    <property type="entry name" value="GTP1OBG"/>
</dbReference>
<dbReference type="Pfam" id="PF12631">
    <property type="entry name" value="MnmE_helical"/>
    <property type="match status" value="1"/>
</dbReference>
<feature type="domain" description="TrmE-type G" evidence="9">
    <location>
        <begin position="216"/>
        <end position="365"/>
    </location>
</feature>
<dbReference type="AlphaFoldDB" id="A0A255Z181"/>
<evidence type="ECO:0000256" key="1">
    <source>
        <dbReference type="ARBA" id="ARBA00011043"/>
    </source>
</evidence>
<keyword evidence="5 7" id="KW-0630">Potassium</keyword>
<keyword evidence="7" id="KW-0479">Metal-binding</keyword>
<feature type="binding site" evidence="7">
    <location>
        <begin position="270"/>
        <end position="273"/>
    </location>
    <ligand>
        <name>GTP</name>
        <dbReference type="ChEBI" id="CHEBI:37565"/>
    </ligand>
</feature>
<evidence type="ECO:0000256" key="5">
    <source>
        <dbReference type="ARBA" id="ARBA00022958"/>
    </source>
</evidence>
<feature type="binding site" evidence="7">
    <location>
        <position position="439"/>
    </location>
    <ligand>
        <name>(6S)-5-formyl-5,6,7,8-tetrahydrofolate</name>
        <dbReference type="ChEBI" id="CHEBI:57457"/>
    </ligand>
</feature>
<dbReference type="CDD" id="cd14858">
    <property type="entry name" value="TrmE_N"/>
    <property type="match status" value="1"/>
</dbReference>